<keyword evidence="2" id="KW-0812">Transmembrane</keyword>
<dbReference type="Proteomes" id="UP000216444">
    <property type="component" value="Unassembled WGS sequence"/>
</dbReference>
<protein>
    <recommendedName>
        <fullName evidence="5">DUF2975 domain-containing protein</fullName>
    </recommendedName>
</protein>
<sequence>MGSHGSASEGDGVHAVVDSSPSNQSNHPSRSNRSGVIIAVLKAMIVLLELICLWGQFVVVVVSGDIVATYPELASARWPYAITGVLGVACFEIALIPLWQLLTLVKHHDVFSGKAVSRTDTIIGCALAEAVLVMFVLLYGSLAHSEYYDPAQGISIDVAMGAAAMSLACIVALLLLAAFVLLLIVMRSLLKDAIAQRDELAEVI</sequence>
<dbReference type="EMBL" id="MWWV01000003">
    <property type="protein sequence ID" value="OZG58861.1"/>
    <property type="molecule type" value="Genomic_DNA"/>
</dbReference>
<evidence type="ECO:0000256" key="1">
    <source>
        <dbReference type="SAM" id="MobiDB-lite"/>
    </source>
</evidence>
<feature type="region of interest" description="Disordered" evidence="1">
    <location>
        <begin position="1"/>
        <end position="31"/>
    </location>
</feature>
<feature type="transmembrane region" description="Helical" evidence="2">
    <location>
        <begin position="36"/>
        <end position="58"/>
    </location>
</feature>
<dbReference type="Pfam" id="PF11188">
    <property type="entry name" value="DUF2975"/>
    <property type="match status" value="1"/>
</dbReference>
<name>A0A261FI71_9BIFI</name>
<feature type="transmembrane region" description="Helical" evidence="2">
    <location>
        <begin position="162"/>
        <end position="185"/>
    </location>
</feature>
<proteinExistence type="predicted"/>
<keyword evidence="2" id="KW-0472">Membrane</keyword>
<evidence type="ECO:0008006" key="5">
    <source>
        <dbReference type="Google" id="ProtNLM"/>
    </source>
</evidence>
<evidence type="ECO:0000313" key="3">
    <source>
        <dbReference type="EMBL" id="OZG58861.1"/>
    </source>
</evidence>
<dbReference type="RefSeq" id="WP_094662473.1">
    <property type="nucleotide sequence ID" value="NZ_MWWV01000003.1"/>
</dbReference>
<keyword evidence="2" id="KW-1133">Transmembrane helix</keyword>
<organism evidence="3 4">
    <name type="scientific">Bifidobacterium tissieri</name>
    <dbReference type="NCBI Taxonomy" id="1630162"/>
    <lineage>
        <taxon>Bacteria</taxon>
        <taxon>Bacillati</taxon>
        <taxon>Actinomycetota</taxon>
        <taxon>Actinomycetes</taxon>
        <taxon>Bifidobacteriales</taxon>
        <taxon>Bifidobacteriaceae</taxon>
        <taxon>Bifidobacterium</taxon>
    </lineage>
</organism>
<accession>A0A261FI71</accession>
<dbReference type="AlphaFoldDB" id="A0A261FI71"/>
<evidence type="ECO:0000313" key="4">
    <source>
        <dbReference type="Proteomes" id="UP000216444"/>
    </source>
</evidence>
<comment type="caution">
    <text evidence="3">The sequence shown here is derived from an EMBL/GenBank/DDBJ whole genome shotgun (WGS) entry which is preliminary data.</text>
</comment>
<feature type="transmembrane region" description="Helical" evidence="2">
    <location>
        <begin position="122"/>
        <end position="142"/>
    </location>
</feature>
<feature type="transmembrane region" description="Helical" evidence="2">
    <location>
        <begin position="78"/>
        <end position="102"/>
    </location>
</feature>
<dbReference type="InterPro" id="IPR021354">
    <property type="entry name" value="DUF2975"/>
</dbReference>
<reference evidence="3 4" key="1">
    <citation type="journal article" date="2017" name="BMC Genomics">
        <title>Comparative genomic and phylogenomic analyses of the Bifidobacteriaceae family.</title>
        <authorList>
            <person name="Lugli G.A."/>
            <person name="Milani C."/>
            <person name="Turroni F."/>
            <person name="Duranti S."/>
            <person name="Mancabelli L."/>
            <person name="Mangifesta M."/>
            <person name="Ferrario C."/>
            <person name="Modesto M."/>
            <person name="Mattarelli P."/>
            <person name="Jiri K."/>
            <person name="van Sinderen D."/>
            <person name="Ventura M."/>
        </authorList>
    </citation>
    <scope>NUCLEOTIDE SEQUENCE [LARGE SCALE GENOMIC DNA]</scope>
    <source>
        <strain evidence="3 4">DSM 100201</strain>
    </source>
</reference>
<feature type="compositionally biased region" description="Polar residues" evidence="1">
    <location>
        <begin position="19"/>
        <end position="31"/>
    </location>
</feature>
<evidence type="ECO:0000256" key="2">
    <source>
        <dbReference type="SAM" id="Phobius"/>
    </source>
</evidence>
<gene>
    <name evidence="3" type="ORF">BTIS_0582</name>
</gene>
<keyword evidence="4" id="KW-1185">Reference proteome</keyword>